<dbReference type="KEGG" id="adin:H7849_24120"/>
<dbReference type="PANTHER" id="PTHR30388">
    <property type="entry name" value="ALDEHYDE OXIDOREDUCTASE MOLYBDENUM COFACTOR ASSEMBLY PROTEIN"/>
    <property type="match status" value="1"/>
</dbReference>
<dbReference type="RefSeq" id="WP_186743014.1">
    <property type="nucleotide sequence ID" value="NZ_CP060394.1"/>
</dbReference>
<evidence type="ECO:0000259" key="1">
    <source>
        <dbReference type="Pfam" id="PF02625"/>
    </source>
</evidence>
<evidence type="ECO:0000259" key="2">
    <source>
        <dbReference type="Pfam" id="PF13478"/>
    </source>
</evidence>
<keyword evidence="4" id="KW-1185">Reference proteome</keyword>
<dbReference type="InterPro" id="IPR027051">
    <property type="entry name" value="XdhC_Rossmann_dom"/>
</dbReference>
<dbReference type="Proteomes" id="UP000515312">
    <property type="component" value="Chromosome"/>
</dbReference>
<dbReference type="Gene3D" id="3.40.50.720">
    <property type="entry name" value="NAD(P)-binding Rossmann-like Domain"/>
    <property type="match status" value="1"/>
</dbReference>
<dbReference type="AlphaFoldDB" id="A0A7G8BHN7"/>
<feature type="domain" description="XdhC- CoxI" evidence="1">
    <location>
        <begin position="16"/>
        <end position="79"/>
    </location>
</feature>
<organism evidence="3 4">
    <name type="scientific">Alloacidobacterium dinghuense</name>
    <dbReference type="NCBI Taxonomy" id="2763107"/>
    <lineage>
        <taxon>Bacteria</taxon>
        <taxon>Pseudomonadati</taxon>
        <taxon>Acidobacteriota</taxon>
        <taxon>Terriglobia</taxon>
        <taxon>Terriglobales</taxon>
        <taxon>Acidobacteriaceae</taxon>
        <taxon>Alloacidobacterium</taxon>
    </lineage>
</organism>
<dbReference type="InterPro" id="IPR052698">
    <property type="entry name" value="MoCofactor_Util/Proc"/>
</dbReference>
<feature type="domain" description="XdhC Rossmann" evidence="2">
    <location>
        <begin position="199"/>
        <end position="345"/>
    </location>
</feature>
<dbReference type="Pfam" id="PF13478">
    <property type="entry name" value="XdhC_C"/>
    <property type="match status" value="1"/>
</dbReference>
<dbReference type="PANTHER" id="PTHR30388:SF6">
    <property type="entry name" value="XANTHINE DEHYDROGENASE SUBUNIT A-RELATED"/>
    <property type="match status" value="1"/>
</dbReference>
<evidence type="ECO:0000313" key="3">
    <source>
        <dbReference type="EMBL" id="QNI32057.1"/>
    </source>
</evidence>
<accession>A0A7G8BHN7</accession>
<dbReference type="EMBL" id="CP060394">
    <property type="protein sequence ID" value="QNI32057.1"/>
    <property type="molecule type" value="Genomic_DNA"/>
</dbReference>
<sequence>MSELQQIVALWRAAKARQEEVCLATVVRVEGSSYRKPGARMLLTQDGQRAGTISGGCLEAEVAKKAWWLTRNGSTIQRYSSFFDDDSPAPYGLGCGGTVHVHLDRSNAAHAVLNALDANLNKRIPFVIVTDTDRAKTVLVQQIGGETLFVSPAEPSLAGITSLAQRAASERRSFYAVLPSASGHTSELFVEYVAPSPALTIFGAGDDAKPLADFAKRLGWYITIADGRSHLASAARFPQVDRVIVLDFEATSPLRELSVSADDAFVLLTHSYEQDRAILRQVLPYRPKYLGMLGPRQRTERLVGEIASLIGISSAECMAALHAPVGFDIGAHTPESIALSIIAEIVAVINGREGTSLKKQARKHIHPTLNYV</sequence>
<protein>
    <submittedName>
        <fullName evidence="3">XdhC family protein</fullName>
    </submittedName>
</protein>
<evidence type="ECO:0000313" key="4">
    <source>
        <dbReference type="Proteomes" id="UP000515312"/>
    </source>
</evidence>
<gene>
    <name evidence="3" type="ORF">H7849_24120</name>
</gene>
<proteinExistence type="predicted"/>
<dbReference type="Pfam" id="PF02625">
    <property type="entry name" value="XdhC_CoxI"/>
    <property type="match status" value="1"/>
</dbReference>
<reference evidence="3 4" key="1">
    <citation type="submission" date="2020-08" db="EMBL/GenBank/DDBJ databases">
        <title>Edaphobacter telluris sp. nov. and Acidobacterium dinghuensis sp. nov., two acidobacteria isolated from forest soil.</title>
        <authorList>
            <person name="Fu J."/>
            <person name="Qiu L."/>
        </authorList>
    </citation>
    <scope>NUCLEOTIDE SEQUENCE [LARGE SCALE GENOMIC DNA]</scope>
    <source>
        <strain evidence="3">4Y35</strain>
    </source>
</reference>
<dbReference type="InterPro" id="IPR003777">
    <property type="entry name" value="XdhC_CoxI"/>
</dbReference>
<name>A0A7G8BHN7_9BACT</name>